<comment type="caution">
    <text evidence="1">The sequence shown here is derived from an EMBL/GenBank/DDBJ whole genome shotgun (WGS) entry which is preliminary data.</text>
</comment>
<name>A0A9D4J8I2_DREPO</name>
<gene>
    <name evidence="1" type="ORF">DPMN_132034</name>
</gene>
<accession>A0A9D4J8I2</accession>
<evidence type="ECO:0000313" key="2">
    <source>
        <dbReference type="Proteomes" id="UP000828390"/>
    </source>
</evidence>
<organism evidence="1 2">
    <name type="scientific">Dreissena polymorpha</name>
    <name type="common">Zebra mussel</name>
    <name type="synonym">Mytilus polymorpha</name>
    <dbReference type="NCBI Taxonomy" id="45954"/>
    <lineage>
        <taxon>Eukaryota</taxon>
        <taxon>Metazoa</taxon>
        <taxon>Spiralia</taxon>
        <taxon>Lophotrochozoa</taxon>
        <taxon>Mollusca</taxon>
        <taxon>Bivalvia</taxon>
        <taxon>Autobranchia</taxon>
        <taxon>Heteroconchia</taxon>
        <taxon>Euheterodonta</taxon>
        <taxon>Imparidentia</taxon>
        <taxon>Neoheterodontei</taxon>
        <taxon>Myida</taxon>
        <taxon>Dreissenoidea</taxon>
        <taxon>Dreissenidae</taxon>
        <taxon>Dreissena</taxon>
    </lineage>
</organism>
<dbReference type="AlphaFoldDB" id="A0A9D4J8I2"/>
<reference evidence="1" key="1">
    <citation type="journal article" date="2019" name="bioRxiv">
        <title>The Genome of the Zebra Mussel, Dreissena polymorpha: A Resource for Invasive Species Research.</title>
        <authorList>
            <person name="McCartney M.A."/>
            <person name="Auch B."/>
            <person name="Kono T."/>
            <person name="Mallez S."/>
            <person name="Zhang Y."/>
            <person name="Obille A."/>
            <person name="Becker A."/>
            <person name="Abrahante J.E."/>
            <person name="Garbe J."/>
            <person name="Badalamenti J.P."/>
            <person name="Herman A."/>
            <person name="Mangelson H."/>
            <person name="Liachko I."/>
            <person name="Sullivan S."/>
            <person name="Sone E.D."/>
            <person name="Koren S."/>
            <person name="Silverstein K.A.T."/>
            <person name="Beckman K.B."/>
            <person name="Gohl D.M."/>
        </authorList>
    </citation>
    <scope>NUCLEOTIDE SEQUENCE</scope>
    <source>
        <strain evidence="1">Duluth1</strain>
        <tissue evidence="1">Whole animal</tissue>
    </source>
</reference>
<keyword evidence="2" id="KW-1185">Reference proteome</keyword>
<dbReference type="Proteomes" id="UP000828390">
    <property type="component" value="Unassembled WGS sequence"/>
</dbReference>
<protein>
    <submittedName>
        <fullName evidence="1">Uncharacterized protein</fullName>
    </submittedName>
</protein>
<sequence length="55" mass="6523">MCTTCVRAVRFARAVRKWTRNWKRLMTKVVVEMNKRRVMVVVVATSLPSVEWDLN</sequence>
<reference evidence="1" key="2">
    <citation type="submission" date="2020-11" db="EMBL/GenBank/DDBJ databases">
        <authorList>
            <person name="McCartney M.A."/>
            <person name="Auch B."/>
            <person name="Kono T."/>
            <person name="Mallez S."/>
            <person name="Becker A."/>
            <person name="Gohl D.M."/>
            <person name="Silverstein K.A.T."/>
            <person name="Koren S."/>
            <person name="Bechman K.B."/>
            <person name="Herman A."/>
            <person name="Abrahante J.E."/>
            <person name="Garbe J."/>
        </authorList>
    </citation>
    <scope>NUCLEOTIDE SEQUENCE</scope>
    <source>
        <strain evidence="1">Duluth1</strain>
        <tissue evidence="1">Whole animal</tissue>
    </source>
</reference>
<dbReference type="EMBL" id="JAIWYP010000006">
    <property type="protein sequence ID" value="KAH3803766.1"/>
    <property type="molecule type" value="Genomic_DNA"/>
</dbReference>
<proteinExistence type="predicted"/>
<evidence type="ECO:0000313" key="1">
    <source>
        <dbReference type="EMBL" id="KAH3803766.1"/>
    </source>
</evidence>